<accession>A0ABM1PAV5</accession>
<feature type="compositionally biased region" description="Acidic residues" evidence="1">
    <location>
        <begin position="9"/>
        <end position="22"/>
    </location>
</feature>
<reference evidence="3" key="1">
    <citation type="journal article" date="1997" name="Nucleic Acids Res.">
        <title>tRNAscan-SE: a program for improved detection of transfer RNA genes in genomic sequence.</title>
        <authorList>
            <person name="Lowe T.M."/>
            <person name="Eddy S.R."/>
        </authorList>
    </citation>
    <scope>NUCLEOTIDE SEQUENCE [LARGE SCALE GENOMIC DNA]</scope>
</reference>
<dbReference type="InterPro" id="IPR050113">
    <property type="entry name" value="Ub_conjugating_enzyme"/>
</dbReference>
<dbReference type="Pfam" id="PF00179">
    <property type="entry name" value="UQ_con"/>
    <property type="match status" value="1"/>
</dbReference>
<dbReference type="PANTHER" id="PTHR24067">
    <property type="entry name" value="UBIQUITIN-CONJUGATING ENZYME E2"/>
    <property type="match status" value="1"/>
</dbReference>
<dbReference type="SUPFAM" id="SSF54495">
    <property type="entry name" value="UBC-like"/>
    <property type="match status" value="1"/>
</dbReference>
<gene>
    <name evidence="4" type="primary">LOC108614641</name>
</gene>
<keyword evidence="3" id="KW-1185">Reference proteome</keyword>
<dbReference type="RefSeq" id="XP_017864341.1">
    <property type="nucleotide sequence ID" value="XM_018008852.1"/>
</dbReference>
<feature type="domain" description="UBC core" evidence="2">
    <location>
        <begin position="64"/>
        <end position="205"/>
    </location>
</feature>
<proteinExistence type="predicted"/>
<organism evidence="3 4">
    <name type="scientific">Drosophila arizonae</name>
    <name type="common">Fruit fly</name>
    <dbReference type="NCBI Taxonomy" id="7263"/>
    <lineage>
        <taxon>Eukaryota</taxon>
        <taxon>Metazoa</taxon>
        <taxon>Ecdysozoa</taxon>
        <taxon>Arthropoda</taxon>
        <taxon>Hexapoda</taxon>
        <taxon>Insecta</taxon>
        <taxon>Pterygota</taxon>
        <taxon>Neoptera</taxon>
        <taxon>Endopterygota</taxon>
        <taxon>Diptera</taxon>
        <taxon>Brachycera</taxon>
        <taxon>Muscomorpha</taxon>
        <taxon>Ephydroidea</taxon>
        <taxon>Drosophilidae</taxon>
        <taxon>Drosophila</taxon>
    </lineage>
</organism>
<dbReference type="SMART" id="SM00212">
    <property type="entry name" value="UBCc"/>
    <property type="match status" value="1"/>
</dbReference>
<reference evidence="3" key="2">
    <citation type="journal article" date="2016" name="G3 (Bethesda)">
        <title>Genome Evolution in Three Species of Cactophilic Drosophila.</title>
        <authorList>
            <person name="Sanchez-Flores A."/>
            <person name="Penazola F."/>
            <person name="Carpinteyro-Ponce J."/>
            <person name="Nazario-Yepiz N."/>
            <person name="Abreu-Goodger C."/>
            <person name="Machado C.A."/>
            <person name="Markow T.A."/>
        </authorList>
    </citation>
    <scope>NUCLEOTIDE SEQUENCE [LARGE SCALE GENOMIC DNA]</scope>
</reference>
<protein>
    <submittedName>
        <fullName evidence="4">Ubiquitin-conjugating enzyme E2 4-like</fullName>
    </submittedName>
</protein>
<name>A0ABM1PAV5_DROAR</name>
<reference evidence="4" key="3">
    <citation type="submission" date="2025-08" db="UniProtKB">
        <authorList>
            <consortium name="RefSeq"/>
        </authorList>
    </citation>
    <scope>IDENTIFICATION</scope>
    <source>
        <tissue evidence="4">Whole organism</tissue>
    </source>
</reference>
<evidence type="ECO:0000256" key="1">
    <source>
        <dbReference type="SAM" id="MobiDB-lite"/>
    </source>
</evidence>
<feature type="region of interest" description="Disordered" evidence="1">
    <location>
        <begin position="1"/>
        <end position="22"/>
    </location>
</feature>
<dbReference type="InterPro" id="IPR000608">
    <property type="entry name" value="UBC"/>
</dbReference>
<evidence type="ECO:0000313" key="3">
    <source>
        <dbReference type="Proteomes" id="UP000694904"/>
    </source>
</evidence>
<dbReference type="Proteomes" id="UP000694904">
    <property type="component" value="Chromosome 4"/>
</dbReference>
<dbReference type="PROSITE" id="PS50127">
    <property type="entry name" value="UBC_2"/>
    <property type="match status" value="1"/>
</dbReference>
<dbReference type="GeneID" id="108614641"/>
<dbReference type="InterPro" id="IPR016135">
    <property type="entry name" value="UBQ-conjugating_enzyme/RWD"/>
</dbReference>
<sequence length="213" mass="24411">MLRCGPQLDSDDDDMLGADFSDFDEGDESDFDDIGMHDFPFLVDSPDETMRRLRIYARYPNNGMPETRLKHELAQIRQGPVEGCRVDVLDDNLFEWAATLNGPVNTPYEGGVFNIHISFPNEYPFEPPTLKFVTKIYHCNVYGSLVCTERWTPVITVAKLMVSILYMMATPDPMDPLNPAIAKLYISHRSEHDKIARQWTRRFAMPNSEKDGQ</sequence>
<evidence type="ECO:0000259" key="2">
    <source>
        <dbReference type="PROSITE" id="PS50127"/>
    </source>
</evidence>
<dbReference type="Gene3D" id="3.10.110.10">
    <property type="entry name" value="Ubiquitin Conjugating Enzyme"/>
    <property type="match status" value="1"/>
</dbReference>
<evidence type="ECO:0000313" key="4">
    <source>
        <dbReference type="RefSeq" id="XP_017864341.1"/>
    </source>
</evidence>